<dbReference type="Gene3D" id="3.10.180.10">
    <property type="entry name" value="2,3-Dihydroxybiphenyl 1,2-Dioxygenase, domain 1"/>
    <property type="match status" value="1"/>
</dbReference>
<gene>
    <name evidence="2" type="ORF">SAMN05421737_104167</name>
</gene>
<feature type="domain" description="PhnB-like" evidence="1">
    <location>
        <begin position="3"/>
        <end position="140"/>
    </location>
</feature>
<dbReference type="SUPFAM" id="SSF54593">
    <property type="entry name" value="Glyoxalase/Bleomycin resistance protein/Dihydroxybiphenyl dioxygenase"/>
    <property type="match status" value="2"/>
</dbReference>
<keyword evidence="2" id="KW-0830">Ubiquinone</keyword>
<organism evidence="2 3">
    <name type="scientific">Shouchella lonarensis</name>
    <dbReference type="NCBI Taxonomy" id="1464122"/>
    <lineage>
        <taxon>Bacteria</taxon>
        <taxon>Bacillati</taxon>
        <taxon>Bacillota</taxon>
        <taxon>Bacilli</taxon>
        <taxon>Bacillales</taxon>
        <taxon>Bacillaceae</taxon>
        <taxon>Shouchella</taxon>
    </lineage>
</organism>
<keyword evidence="2" id="KW-0489">Methyltransferase</keyword>
<proteinExistence type="predicted"/>
<dbReference type="PANTHER" id="PTHR33990">
    <property type="entry name" value="PROTEIN YJDN-RELATED"/>
    <property type="match status" value="1"/>
</dbReference>
<dbReference type="InterPro" id="IPR029068">
    <property type="entry name" value="Glyas_Bleomycin-R_OHBP_Dase"/>
</dbReference>
<feature type="domain" description="PhnB-like" evidence="1">
    <location>
        <begin position="152"/>
        <end position="271"/>
    </location>
</feature>
<dbReference type="Pfam" id="PF06983">
    <property type="entry name" value="3-dmu-9_3-mt"/>
    <property type="match status" value="2"/>
</dbReference>
<dbReference type="GO" id="GO:0008168">
    <property type="term" value="F:methyltransferase activity"/>
    <property type="evidence" value="ECO:0007669"/>
    <property type="project" value="UniProtKB-KW"/>
</dbReference>
<dbReference type="EMBL" id="FMYM01000004">
    <property type="protein sequence ID" value="SDB97374.1"/>
    <property type="molecule type" value="Genomic_DNA"/>
</dbReference>
<evidence type="ECO:0000313" key="3">
    <source>
        <dbReference type="Proteomes" id="UP000242662"/>
    </source>
</evidence>
<dbReference type="AlphaFoldDB" id="A0A1G6HT57"/>
<dbReference type="Gene3D" id="3.30.720.110">
    <property type="match status" value="1"/>
</dbReference>
<accession>A0A1G6HT57</accession>
<dbReference type="STRING" id="1464122.SAMN05421737_104167"/>
<keyword evidence="2" id="KW-0808">Transferase</keyword>
<dbReference type="Gene3D" id="3.30.720.100">
    <property type="match status" value="1"/>
</dbReference>
<keyword evidence="3" id="KW-1185">Reference proteome</keyword>
<dbReference type="OrthoDB" id="9806473at2"/>
<dbReference type="Proteomes" id="UP000242662">
    <property type="component" value="Unassembled WGS sequence"/>
</dbReference>
<evidence type="ECO:0000259" key="1">
    <source>
        <dbReference type="Pfam" id="PF06983"/>
    </source>
</evidence>
<dbReference type="CDD" id="cd06588">
    <property type="entry name" value="PhnB_like"/>
    <property type="match status" value="2"/>
</dbReference>
<dbReference type="GO" id="GO:0032259">
    <property type="term" value="P:methylation"/>
    <property type="evidence" value="ECO:0007669"/>
    <property type="project" value="UniProtKB-KW"/>
</dbReference>
<protein>
    <submittedName>
        <fullName evidence="2">Glyoxalase superfamily enzyme, possibly 3-demethylubiquinone-9 3-methyltransferase</fullName>
    </submittedName>
</protein>
<evidence type="ECO:0000313" key="2">
    <source>
        <dbReference type="EMBL" id="SDB97374.1"/>
    </source>
</evidence>
<dbReference type="InterPro" id="IPR028973">
    <property type="entry name" value="PhnB-like"/>
</dbReference>
<dbReference type="RefSeq" id="WP_090775284.1">
    <property type="nucleotide sequence ID" value="NZ_FMYM01000004.1"/>
</dbReference>
<sequence>MKQKITPNLWFDGAKEAVDFYTSAFPSGKVISTSYYPNSVEEGLADFQLDFAGKELTIDFEISGFRFTAINAGPVFQFNPSISFMVNFDPSRDEQASEQLNELWAKLVEGGEILMPLDAYPFSKRYGWVKDRYGLTWQLILTDPAGEPRPFIIPSLMFSGENINHAEEAINFYLSVFDDAKLGTVARYSEDTGPAQAGALMFADFMLADQWFAAMDSGVEQHFTFNEAVSLSVSCKDQTEIDSFWEKLSSVSEAEQCGWCKDRYGLSWQIVPENMEELMKKPEAFVKMMQMKKLVVSDF</sequence>
<reference evidence="3" key="1">
    <citation type="submission" date="2016-09" db="EMBL/GenBank/DDBJ databases">
        <authorList>
            <person name="Varghese N."/>
            <person name="Submissions S."/>
        </authorList>
    </citation>
    <scope>NUCLEOTIDE SEQUENCE [LARGE SCALE GENOMIC DNA]</scope>
    <source>
        <strain evidence="3">25nlg</strain>
    </source>
</reference>
<name>A0A1G6HT57_9BACI</name>